<accession>X1PN82</accession>
<dbReference type="AlphaFoldDB" id="X1PN82"/>
<proteinExistence type="predicted"/>
<dbReference type="EMBL" id="BARV01028030">
    <property type="protein sequence ID" value="GAI43956.1"/>
    <property type="molecule type" value="Genomic_DNA"/>
</dbReference>
<feature type="non-terminal residue" evidence="1">
    <location>
        <position position="261"/>
    </location>
</feature>
<organism evidence="1">
    <name type="scientific">marine sediment metagenome</name>
    <dbReference type="NCBI Taxonomy" id="412755"/>
    <lineage>
        <taxon>unclassified sequences</taxon>
        <taxon>metagenomes</taxon>
        <taxon>ecological metagenomes</taxon>
    </lineage>
</organism>
<reference evidence="1" key="1">
    <citation type="journal article" date="2014" name="Front. Microbiol.">
        <title>High frequency of phylogenetically diverse reductive dehalogenase-homologous genes in deep subseafloor sedimentary metagenomes.</title>
        <authorList>
            <person name="Kawai M."/>
            <person name="Futagami T."/>
            <person name="Toyoda A."/>
            <person name="Takaki Y."/>
            <person name="Nishi S."/>
            <person name="Hori S."/>
            <person name="Arai W."/>
            <person name="Tsubouchi T."/>
            <person name="Morono Y."/>
            <person name="Uchiyama I."/>
            <person name="Ito T."/>
            <person name="Fujiyama A."/>
            <person name="Inagaki F."/>
            <person name="Takami H."/>
        </authorList>
    </citation>
    <scope>NUCLEOTIDE SEQUENCE</scope>
    <source>
        <strain evidence="1">Expedition CK06-06</strain>
    </source>
</reference>
<evidence type="ECO:0000313" key="1">
    <source>
        <dbReference type="EMBL" id="GAI43956.1"/>
    </source>
</evidence>
<name>X1PN82_9ZZZZ</name>
<sequence>NAEDMIKEVDELKKNRENIPLNSLISKQTNLTSEVEKKNAHYTMVELREIRKDSKLLFKGTSLATYISHNAPVPFDPSFHYGKAIEDDIATFVEDYDCVPVSVDGVDIFKPYASNLRSHKHIIVWDKHRERKHAFCWYCENQGKGQIKPANVCGLTYRYKNFTVGDNYLTRKTIWETSPHLAFYFIGEVYIIDPKIVPTSQRDDFEQSEARDSFYKEEKVIASELNSRARASSGIRRAEEYVQRGAETVSTIQKELKAKEP</sequence>
<feature type="non-terminal residue" evidence="1">
    <location>
        <position position="1"/>
    </location>
</feature>
<protein>
    <submittedName>
        <fullName evidence="1">Uncharacterized protein</fullName>
    </submittedName>
</protein>
<comment type="caution">
    <text evidence="1">The sequence shown here is derived from an EMBL/GenBank/DDBJ whole genome shotgun (WGS) entry which is preliminary data.</text>
</comment>
<gene>
    <name evidence="1" type="ORF">S06H3_44981</name>
</gene>